<accession>A0A1I2K1J2</accession>
<evidence type="ECO:0000256" key="2">
    <source>
        <dbReference type="ARBA" id="ARBA00008664"/>
    </source>
</evidence>
<evidence type="ECO:0000256" key="5">
    <source>
        <dbReference type="ARBA" id="ARBA00022963"/>
    </source>
</evidence>
<dbReference type="EC" id="3.1.4.4" evidence="3"/>
<keyword evidence="4" id="KW-0378">Hydrolase</keyword>
<dbReference type="GO" id="GO:0016042">
    <property type="term" value="P:lipid catabolic process"/>
    <property type="evidence" value="ECO:0007669"/>
    <property type="project" value="UniProtKB-KW"/>
</dbReference>
<comment type="similarity">
    <text evidence="2">Belongs to the phospholipase D family.</text>
</comment>
<dbReference type="Proteomes" id="UP000199513">
    <property type="component" value="Unassembled WGS sequence"/>
</dbReference>
<dbReference type="STRING" id="1003.SAMN04488541_107110"/>
<dbReference type="GO" id="GO:0004630">
    <property type="term" value="F:phospholipase D activity"/>
    <property type="evidence" value="ECO:0007669"/>
    <property type="project" value="UniProtKB-EC"/>
</dbReference>
<dbReference type="InterPro" id="IPR001736">
    <property type="entry name" value="PLipase_D/transphosphatidylase"/>
</dbReference>
<dbReference type="PROSITE" id="PS50035">
    <property type="entry name" value="PLD"/>
    <property type="match status" value="1"/>
</dbReference>
<dbReference type="InterPro" id="IPR051406">
    <property type="entry name" value="PLD_domain"/>
</dbReference>
<dbReference type="GO" id="GO:0006793">
    <property type="term" value="P:phosphorus metabolic process"/>
    <property type="evidence" value="ECO:0007669"/>
    <property type="project" value="UniProtKB-ARBA"/>
</dbReference>
<dbReference type="OrthoDB" id="9762009at2"/>
<dbReference type="CDD" id="cd09174">
    <property type="entry name" value="PLDc_Nuc_like_unchar2"/>
    <property type="match status" value="1"/>
</dbReference>
<keyword evidence="6" id="KW-0443">Lipid metabolism</keyword>
<organism evidence="8 9">
    <name type="scientific">Thermoflexibacter ruber</name>
    <dbReference type="NCBI Taxonomy" id="1003"/>
    <lineage>
        <taxon>Bacteria</taxon>
        <taxon>Pseudomonadati</taxon>
        <taxon>Bacteroidota</taxon>
        <taxon>Cytophagia</taxon>
        <taxon>Cytophagales</taxon>
        <taxon>Thermoflexibacteraceae</taxon>
        <taxon>Thermoflexibacter</taxon>
    </lineage>
</organism>
<dbReference type="PANTHER" id="PTHR43856">
    <property type="entry name" value="CARDIOLIPIN HYDROLASE"/>
    <property type="match status" value="1"/>
</dbReference>
<reference evidence="8 9" key="1">
    <citation type="submission" date="2016-10" db="EMBL/GenBank/DDBJ databases">
        <authorList>
            <person name="de Groot N.N."/>
        </authorList>
    </citation>
    <scope>NUCLEOTIDE SEQUENCE [LARGE SCALE GENOMIC DNA]</scope>
    <source>
        <strain>GEY</strain>
        <strain evidence="9">DSM 9560</strain>
    </source>
</reference>
<evidence type="ECO:0000313" key="8">
    <source>
        <dbReference type="EMBL" id="SFF59067.1"/>
    </source>
</evidence>
<dbReference type="AlphaFoldDB" id="A0A1I2K1J2"/>
<name>A0A1I2K1J2_9BACT</name>
<evidence type="ECO:0000259" key="7">
    <source>
        <dbReference type="PROSITE" id="PS50035"/>
    </source>
</evidence>
<protein>
    <recommendedName>
        <fullName evidence="3">phospholipase D</fullName>
        <ecNumber evidence="3">3.1.4.4</ecNumber>
    </recommendedName>
</protein>
<feature type="domain" description="PLD phosphodiesterase" evidence="7">
    <location>
        <begin position="88"/>
        <end position="115"/>
    </location>
</feature>
<dbReference type="SMART" id="SM00155">
    <property type="entry name" value="PLDc"/>
    <property type="match status" value="1"/>
</dbReference>
<proteinExistence type="inferred from homology"/>
<dbReference type="GO" id="GO:0016891">
    <property type="term" value="F:RNA endonuclease activity producing 5'-phosphomonoesters, hydrolytic mechanism"/>
    <property type="evidence" value="ECO:0007669"/>
    <property type="project" value="TreeGrafter"/>
</dbReference>
<dbReference type="EMBL" id="FONY01000071">
    <property type="protein sequence ID" value="SFF59067.1"/>
    <property type="molecule type" value="Genomic_DNA"/>
</dbReference>
<sequence length="443" mass="50534">MTSENQVHFENINQQISKELQKARKSIYVAVAWLNDLNLISVLQSKAQQGVSVQVIISAHKFNDTIRLYDISKNGGEVYLVGGEDIMDYGFMHNKFCVIDYKTVITGSFNWTKNASSNEENIVIVRDDKVAFDYVQQCHKLIRRGEVLDFDHSNDIKITFTALKTYIEKGESVKLEWKAQNASKVAIENIGSDLDLEGSHSVKIHQDTIFRITATEGSNTKVKDVQIKVVRHPEIEFFISTNSIVRGMQTATLKWKSKNTERVEIDNQIGEVGLEGEKQVMPDRSTVYCITAYGETSEVKKVVRLNVYQTPTIKSLEIPVPTKIELETDISFFATQIPTKTNLQSAFFTQKVPKIDLIKSAILKPPTIAELAKAYKKTPDELVVPLFSEKDTQKNNNPYDSFLHKILNFKKVKTRILDNLENTFKDNWRVSQIISLIRKNYDI</sequence>
<dbReference type="SUPFAM" id="SSF56024">
    <property type="entry name" value="Phospholipase D/nuclease"/>
    <property type="match status" value="1"/>
</dbReference>
<dbReference type="PANTHER" id="PTHR43856:SF1">
    <property type="entry name" value="MITOCHONDRIAL CARDIOLIPIN HYDROLASE"/>
    <property type="match status" value="1"/>
</dbReference>
<dbReference type="Gene3D" id="3.30.870.10">
    <property type="entry name" value="Endonuclease Chain A"/>
    <property type="match status" value="1"/>
</dbReference>
<evidence type="ECO:0000313" key="9">
    <source>
        <dbReference type="Proteomes" id="UP000199513"/>
    </source>
</evidence>
<gene>
    <name evidence="8" type="ORF">SAMN04488541_107110</name>
</gene>
<evidence type="ECO:0000256" key="3">
    <source>
        <dbReference type="ARBA" id="ARBA00012027"/>
    </source>
</evidence>
<evidence type="ECO:0000256" key="4">
    <source>
        <dbReference type="ARBA" id="ARBA00022801"/>
    </source>
</evidence>
<dbReference type="InterPro" id="IPR025202">
    <property type="entry name" value="PLD-like_dom"/>
</dbReference>
<evidence type="ECO:0000256" key="6">
    <source>
        <dbReference type="ARBA" id="ARBA00023098"/>
    </source>
</evidence>
<comment type="catalytic activity">
    <reaction evidence="1">
        <text>a 1,2-diacyl-sn-glycero-3-phosphocholine + H2O = a 1,2-diacyl-sn-glycero-3-phosphate + choline + H(+)</text>
        <dbReference type="Rhea" id="RHEA:14445"/>
        <dbReference type="ChEBI" id="CHEBI:15354"/>
        <dbReference type="ChEBI" id="CHEBI:15377"/>
        <dbReference type="ChEBI" id="CHEBI:15378"/>
        <dbReference type="ChEBI" id="CHEBI:57643"/>
        <dbReference type="ChEBI" id="CHEBI:58608"/>
        <dbReference type="EC" id="3.1.4.4"/>
    </reaction>
</comment>
<dbReference type="RefSeq" id="WP_091549467.1">
    <property type="nucleotide sequence ID" value="NZ_FONY01000071.1"/>
</dbReference>
<evidence type="ECO:0000256" key="1">
    <source>
        <dbReference type="ARBA" id="ARBA00000798"/>
    </source>
</evidence>
<dbReference type="Pfam" id="PF13091">
    <property type="entry name" value="PLDc_2"/>
    <property type="match status" value="1"/>
</dbReference>
<keyword evidence="9" id="KW-1185">Reference proteome</keyword>
<keyword evidence="5" id="KW-0442">Lipid degradation</keyword>